<comment type="caution">
    <text evidence="1">The sequence shown here is derived from an EMBL/GenBank/DDBJ whole genome shotgun (WGS) entry which is preliminary data.</text>
</comment>
<dbReference type="AlphaFoldDB" id="A0A2M9QB15"/>
<name>A0A2M9QB15_9BACI</name>
<dbReference type="Gene3D" id="3.20.20.140">
    <property type="entry name" value="Metal-dependent hydrolases"/>
    <property type="match status" value="1"/>
</dbReference>
<sequence>MKLLGADGDHEAMTVEEVERRIMQGYAVTLRHSSIRPDLPDLLKGIVEKELPIFDHLMMTTDG</sequence>
<accession>A0A2M9QB15</accession>
<evidence type="ECO:0000313" key="1">
    <source>
        <dbReference type="EMBL" id="PJO45273.1"/>
    </source>
</evidence>
<dbReference type="Proteomes" id="UP000232101">
    <property type="component" value="Unassembled WGS sequence"/>
</dbReference>
<protein>
    <submittedName>
        <fullName evidence="1">Adenosine deaminase</fullName>
    </submittedName>
</protein>
<feature type="non-terminal residue" evidence="1">
    <location>
        <position position="63"/>
    </location>
</feature>
<gene>
    <name evidence="1" type="ORF">CWD94_02090</name>
</gene>
<organism evidence="1 2">
    <name type="scientific">Lysinibacillus xylanilyticus</name>
    <dbReference type="NCBI Taxonomy" id="582475"/>
    <lineage>
        <taxon>Bacteria</taxon>
        <taxon>Bacillati</taxon>
        <taxon>Bacillota</taxon>
        <taxon>Bacilli</taxon>
        <taxon>Bacillales</taxon>
        <taxon>Bacillaceae</taxon>
        <taxon>Lysinibacillus</taxon>
    </lineage>
</organism>
<evidence type="ECO:0000313" key="2">
    <source>
        <dbReference type="Proteomes" id="UP000232101"/>
    </source>
</evidence>
<proteinExistence type="predicted"/>
<reference evidence="1 2" key="1">
    <citation type="submission" date="2017-11" db="EMBL/GenBank/DDBJ databases">
        <title>Bacterial isolate from king chilli rhizosphere.</title>
        <authorList>
            <person name="Takhelmayum P."/>
            <person name="Sarangthem I."/>
        </authorList>
    </citation>
    <scope>NUCLEOTIDE SEQUENCE [LARGE SCALE GENOMIC DNA]</scope>
    <source>
        <strain evidence="2">t26</strain>
    </source>
</reference>
<dbReference type="EMBL" id="PHQY01000229">
    <property type="protein sequence ID" value="PJO45273.1"/>
    <property type="molecule type" value="Genomic_DNA"/>
</dbReference>